<gene>
    <name evidence="2" type="ORF">BSZ36_03295</name>
</gene>
<feature type="binding site" evidence="1">
    <location>
        <position position="57"/>
    </location>
    <ligand>
        <name>Mg(2+)</name>
        <dbReference type="ChEBI" id="CHEBI:18420"/>
        <label>1</label>
    </ligand>
</feature>
<dbReference type="InterPro" id="IPR036705">
    <property type="entry name" value="Ribosyl_crysJ1_sf"/>
</dbReference>
<organism evidence="2 3">
    <name type="scientific">Rubricoccus marinus</name>
    <dbReference type="NCBI Taxonomy" id="716817"/>
    <lineage>
        <taxon>Bacteria</taxon>
        <taxon>Pseudomonadati</taxon>
        <taxon>Rhodothermota</taxon>
        <taxon>Rhodothermia</taxon>
        <taxon>Rhodothermales</taxon>
        <taxon>Rubricoccaceae</taxon>
        <taxon>Rubricoccus</taxon>
    </lineage>
</organism>
<dbReference type="RefSeq" id="WP_094545975.1">
    <property type="nucleotide sequence ID" value="NZ_MQWB01000001.1"/>
</dbReference>
<protein>
    <recommendedName>
        <fullName evidence="4">ADP-ribosylglycohydrolase</fullName>
    </recommendedName>
</protein>
<evidence type="ECO:0000313" key="2">
    <source>
        <dbReference type="EMBL" id="OZC02092.1"/>
    </source>
</evidence>
<reference evidence="2 3" key="1">
    <citation type="submission" date="2016-11" db="EMBL/GenBank/DDBJ databases">
        <title>Study of marine rhodopsin-containing bacteria.</title>
        <authorList>
            <person name="Yoshizawa S."/>
            <person name="Kumagai Y."/>
            <person name="Kogure K."/>
        </authorList>
    </citation>
    <scope>NUCLEOTIDE SEQUENCE [LARGE SCALE GENOMIC DNA]</scope>
    <source>
        <strain evidence="2 3">SG-29</strain>
    </source>
</reference>
<dbReference type="InterPro" id="IPR005502">
    <property type="entry name" value="Ribosyl_crysJ1"/>
</dbReference>
<keyword evidence="1" id="KW-0479">Metal-binding</keyword>
<name>A0A259TWD3_9BACT</name>
<dbReference type="GO" id="GO:0046872">
    <property type="term" value="F:metal ion binding"/>
    <property type="evidence" value="ECO:0007669"/>
    <property type="project" value="UniProtKB-KW"/>
</dbReference>
<dbReference type="PANTHER" id="PTHR16222:SF12">
    <property type="entry name" value="ADP-RIBOSYLGLYCOHYDROLASE-RELATED"/>
    <property type="match status" value="1"/>
</dbReference>
<dbReference type="Pfam" id="PF03747">
    <property type="entry name" value="ADP_ribosyl_GH"/>
    <property type="match status" value="1"/>
</dbReference>
<dbReference type="SUPFAM" id="SSF101478">
    <property type="entry name" value="ADP-ribosylglycohydrolase"/>
    <property type="match status" value="1"/>
</dbReference>
<evidence type="ECO:0000313" key="3">
    <source>
        <dbReference type="Proteomes" id="UP000216446"/>
    </source>
</evidence>
<keyword evidence="3" id="KW-1185">Reference proteome</keyword>
<dbReference type="InParanoid" id="A0A259TWD3"/>
<comment type="caution">
    <text evidence="2">The sequence shown here is derived from an EMBL/GenBank/DDBJ whole genome shotgun (WGS) entry which is preliminary data.</text>
</comment>
<dbReference type="PANTHER" id="PTHR16222">
    <property type="entry name" value="ADP-RIBOSYLGLYCOHYDROLASE"/>
    <property type="match status" value="1"/>
</dbReference>
<sequence length="296" mass="30552">MSDRVRGLLLGLAIGDALGMPIEGLSHQNVRTYYKGIKGFRADEKRGELEAGQWTSDTQNALALAAALAEHPGDLTRAQVLWRQRRGVELRRPVDRPYATSASAAAVAPLGAWWAGTDAPLAEALTWTRALLADVDDRPDALVAALAQADAARRALGAPADTVEGADFVSQAADAARAAESEIGASGAVSRRLDLLAGRLFEFPLDLQDLCDDTGPAADETFPFALAMAARGPALAEASLLAAINVGGDANTVGAILGALLGAFNGASAFPDEWRDGVEASGEILATADALATALG</sequence>
<proteinExistence type="predicted"/>
<dbReference type="Proteomes" id="UP000216446">
    <property type="component" value="Unassembled WGS sequence"/>
</dbReference>
<evidence type="ECO:0000256" key="1">
    <source>
        <dbReference type="PIRSR" id="PIRSR605502-1"/>
    </source>
</evidence>
<evidence type="ECO:0008006" key="4">
    <source>
        <dbReference type="Google" id="ProtNLM"/>
    </source>
</evidence>
<feature type="binding site" evidence="1">
    <location>
        <position position="249"/>
    </location>
    <ligand>
        <name>Mg(2+)</name>
        <dbReference type="ChEBI" id="CHEBI:18420"/>
        <label>1</label>
    </ligand>
</feature>
<keyword evidence="1" id="KW-0460">Magnesium</keyword>
<dbReference type="Gene3D" id="1.10.4080.10">
    <property type="entry name" value="ADP-ribosylation/Crystallin J1"/>
    <property type="match status" value="1"/>
</dbReference>
<dbReference type="EMBL" id="MQWB01000001">
    <property type="protein sequence ID" value="OZC02092.1"/>
    <property type="molecule type" value="Genomic_DNA"/>
</dbReference>
<accession>A0A259TWD3</accession>
<feature type="binding site" evidence="1">
    <location>
        <position position="252"/>
    </location>
    <ligand>
        <name>Mg(2+)</name>
        <dbReference type="ChEBI" id="CHEBI:18420"/>
        <label>1</label>
    </ligand>
</feature>
<dbReference type="AlphaFoldDB" id="A0A259TWD3"/>
<dbReference type="InterPro" id="IPR050792">
    <property type="entry name" value="ADP-ribosylglycohydrolase"/>
</dbReference>
<comment type="cofactor">
    <cofactor evidence="1">
        <name>Mg(2+)</name>
        <dbReference type="ChEBI" id="CHEBI:18420"/>
    </cofactor>
    <text evidence="1">Binds 2 magnesium ions per subunit.</text>
</comment>
<dbReference type="OrthoDB" id="9798107at2"/>
<feature type="binding site" evidence="1">
    <location>
        <position position="55"/>
    </location>
    <ligand>
        <name>Mg(2+)</name>
        <dbReference type="ChEBI" id="CHEBI:18420"/>
        <label>1</label>
    </ligand>
</feature>